<dbReference type="InterPro" id="IPR045057">
    <property type="entry name" value="Gcn5-rel_NAT"/>
</dbReference>
<sequence length="92" mass="10323">MTDIRKNEEAHRYELLVDGEVAGFSEYRQGVDNVVELPHTVVDPAHGGKGYAGELTQFALDDIRDLGAKVVPSCSYVARYIEKHDEYRDLLA</sequence>
<dbReference type="InterPro" id="IPR016181">
    <property type="entry name" value="Acyl_CoA_acyltransferase"/>
</dbReference>
<dbReference type="PROSITE" id="PS51729">
    <property type="entry name" value="GNAT_YJDJ"/>
    <property type="match status" value="1"/>
</dbReference>
<dbReference type="Pfam" id="PF14542">
    <property type="entry name" value="Acetyltransf_CG"/>
    <property type="match status" value="1"/>
</dbReference>
<dbReference type="EMBL" id="FNGP01000005">
    <property type="protein sequence ID" value="SDL74296.1"/>
    <property type="molecule type" value="Genomic_DNA"/>
</dbReference>
<name>A0A1G9MJ35_9ACTN</name>
<dbReference type="Proteomes" id="UP000199475">
    <property type="component" value="Unassembled WGS sequence"/>
</dbReference>
<evidence type="ECO:0000313" key="3">
    <source>
        <dbReference type="Proteomes" id="UP000199475"/>
    </source>
</evidence>
<feature type="domain" description="N-acetyltransferase" evidence="1">
    <location>
        <begin position="5"/>
        <end position="92"/>
    </location>
</feature>
<dbReference type="AlphaFoldDB" id="A0A1G9MJ35"/>
<organism evidence="2 3">
    <name type="scientific">Tessaracoccus oleiagri</name>
    <dbReference type="NCBI Taxonomy" id="686624"/>
    <lineage>
        <taxon>Bacteria</taxon>
        <taxon>Bacillati</taxon>
        <taxon>Actinomycetota</taxon>
        <taxon>Actinomycetes</taxon>
        <taxon>Propionibacteriales</taxon>
        <taxon>Propionibacteriaceae</taxon>
        <taxon>Tessaracoccus</taxon>
    </lineage>
</organism>
<gene>
    <name evidence="2" type="ORF">SAMN04488242_2668</name>
</gene>
<evidence type="ECO:0000259" key="1">
    <source>
        <dbReference type="PROSITE" id="PS51729"/>
    </source>
</evidence>
<proteinExistence type="predicted"/>
<dbReference type="InterPro" id="IPR031165">
    <property type="entry name" value="GNAT_YJDJ"/>
</dbReference>
<protein>
    <recommendedName>
        <fullName evidence="1">N-acetyltransferase domain-containing protein</fullName>
    </recommendedName>
</protein>
<dbReference type="OrthoDB" id="5405911at2"/>
<dbReference type="STRING" id="686624.SAMN04488242_2668"/>
<dbReference type="Gene3D" id="3.40.630.30">
    <property type="match status" value="1"/>
</dbReference>
<keyword evidence="3" id="KW-1185">Reference proteome</keyword>
<dbReference type="CDD" id="cd04301">
    <property type="entry name" value="NAT_SF"/>
    <property type="match status" value="1"/>
</dbReference>
<evidence type="ECO:0000313" key="2">
    <source>
        <dbReference type="EMBL" id="SDL74296.1"/>
    </source>
</evidence>
<reference evidence="2 3" key="1">
    <citation type="submission" date="2016-10" db="EMBL/GenBank/DDBJ databases">
        <authorList>
            <person name="de Groot N.N."/>
        </authorList>
    </citation>
    <scope>NUCLEOTIDE SEQUENCE [LARGE SCALE GENOMIC DNA]</scope>
    <source>
        <strain evidence="2 3">CGMCC 1.9159</strain>
    </source>
</reference>
<accession>A0A1G9MJ35</accession>
<dbReference type="PANTHER" id="PTHR31435:SF10">
    <property type="entry name" value="BSR4717 PROTEIN"/>
    <property type="match status" value="1"/>
</dbReference>
<dbReference type="RefSeq" id="WP_093253111.1">
    <property type="nucleotide sequence ID" value="NZ_FNGP01000005.1"/>
</dbReference>
<dbReference type="PANTHER" id="PTHR31435">
    <property type="entry name" value="PROTEIN NATD1"/>
    <property type="match status" value="1"/>
</dbReference>
<dbReference type="SUPFAM" id="SSF55729">
    <property type="entry name" value="Acyl-CoA N-acyltransferases (Nat)"/>
    <property type="match status" value="1"/>
</dbReference>